<feature type="transmembrane region" description="Helical" evidence="4">
    <location>
        <begin position="182"/>
        <end position="210"/>
    </location>
</feature>
<accession>A0A8J6TW06</accession>
<dbReference type="PROSITE" id="PS50005">
    <property type="entry name" value="TPR"/>
    <property type="match status" value="5"/>
</dbReference>
<keyword evidence="4" id="KW-1133">Transmembrane helix</keyword>
<dbReference type="GO" id="GO:0035269">
    <property type="term" value="P:protein O-linked glycosylation via mannose"/>
    <property type="evidence" value="ECO:0007669"/>
    <property type="project" value="TreeGrafter"/>
</dbReference>
<organism evidence="5 6">
    <name type="scientific">Candidatus Desulfatibia vada</name>
    <dbReference type="NCBI Taxonomy" id="2841696"/>
    <lineage>
        <taxon>Bacteria</taxon>
        <taxon>Pseudomonadati</taxon>
        <taxon>Thermodesulfobacteriota</taxon>
        <taxon>Desulfobacteria</taxon>
        <taxon>Desulfobacterales</taxon>
        <taxon>Desulfobacterales incertae sedis</taxon>
        <taxon>Candidatus Desulfatibia</taxon>
    </lineage>
</organism>
<dbReference type="InterPro" id="IPR019734">
    <property type="entry name" value="TPR_rpt"/>
</dbReference>
<dbReference type="Pfam" id="PF00515">
    <property type="entry name" value="TPR_1"/>
    <property type="match status" value="1"/>
</dbReference>
<gene>
    <name evidence="5" type="ORF">H8D96_17395</name>
</gene>
<dbReference type="EMBL" id="JACNIG010000320">
    <property type="protein sequence ID" value="MBC8433687.1"/>
    <property type="molecule type" value="Genomic_DNA"/>
</dbReference>
<feature type="repeat" description="TPR" evidence="3">
    <location>
        <begin position="509"/>
        <end position="542"/>
    </location>
</feature>
<feature type="repeat" description="TPR" evidence="3">
    <location>
        <begin position="475"/>
        <end position="508"/>
    </location>
</feature>
<evidence type="ECO:0000313" key="5">
    <source>
        <dbReference type="EMBL" id="MBC8433687.1"/>
    </source>
</evidence>
<dbReference type="InterPro" id="IPR052346">
    <property type="entry name" value="O-mannosyl-transferase_TMTC"/>
</dbReference>
<feature type="transmembrane region" description="Helical" evidence="4">
    <location>
        <begin position="21"/>
        <end position="40"/>
    </location>
</feature>
<feature type="transmembrane region" description="Helical" evidence="4">
    <location>
        <begin position="340"/>
        <end position="360"/>
    </location>
</feature>
<dbReference type="InterPro" id="IPR011990">
    <property type="entry name" value="TPR-like_helical_dom_sf"/>
</dbReference>
<dbReference type="Proteomes" id="UP000605201">
    <property type="component" value="Unassembled WGS sequence"/>
</dbReference>
<keyword evidence="4" id="KW-0472">Membrane</keyword>
<evidence type="ECO:0000256" key="4">
    <source>
        <dbReference type="SAM" id="Phobius"/>
    </source>
</evidence>
<dbReference type="GO" id="GO:0000030">
    <property type="term" value="F:mannosyltransferase activity"/>
    <property type="evidence" value="ECO:0007669"/>
    <property type="project" value="TreeGrafter"/>
</dbReference>
<dbReference type="PANTHER" id="PTHR44227">
    <property type="match status" value="1"/>
</dbReference>
<dbReference type="Gene3D" id="1.25.40.10">
    <property type="entry name" value="Tetratricopeptide repeat domain"/>
    <property type="match status" value="3"/>
</dbReference>
<feature type="repeat" description="TPR" evidence="3">
    <location>
        <begin position="543"/>
        <end position="576"/>
    </location>
</feature>
<evidence type="ECO:0000256" key="2">
    <source>
        <dbReference type="ARBA" id="ARBA00022803"/>
    </source>
</evidence>
<feature type="repeat" description="TPR" evidence="3">
    <location>
        <begin position="441"/>
        <end position="474"/>
    </location>
</feature>
<keyword evidence="4" id="KW-0812">Transmembrane</keyword>
<feature type="transmembrane region" description="Helical" evidence="4">
    <location>
        <begin position="400"/>
        <end position="420"/>
    </location>
</feature>
<feature type="transmembrane region" description="Helical" evidence="4">
    <location>
        <begin position="372"/>
        <end position="388"/>
    </location>
</feature>
<dbReference type="SMART" id="SM00028">
    <property type="entry name" value="TPR"/>
    <property type="match status" value="6"/>
</dbReference>
<dbReference type="SUPFAM" id="SSF48452">
    <property type="entry name" value="TPR-like"/>
    <property type="match status" value="1"/>
</dbReference>
<proteinExistence type="predicted"/>
<evidence type="ECO:0000256" key="3">
    <source>
        <dbReference type="PROSITE-ProRule" id="PRU00339"/>
    </source>
</evidence>
<comment type="caution">
    <text evidence="5">The sequence shown here is derived from an EMBL/GenBank/DDBJ whole genome shotgun (WGS) entry which is preliminary data.</text>
</comment>
<feature type="transmembrane region" description="Helical" evidence="4">
    <location>
        <begin position="158"/>
        <end position="175"/>
    </location>
</feature>
<keyword evidence="1" id="KW-0677">Repeat</keyword>
<sequence>MTATTGTGQNIQRRAPSHERHFFLVCLLLVIATFAVYGQITNFDFVGYDDEVYITDNQHVQAGLTFKGIQWAFSTYHAGNWHPLTWLSHMLDCEIYGLNPRGHHLTNLLLHLANTLLLFFIFMRMTGALWRSAFVAALFALHPLHVESVAWMAERKDVLSTFGGMLSLLAYQYYVKQPLFTNYLLVIFFLSLGLMAKPMLVTLPFVFLLLDFWPLRRCLYDTDRLWKDGKEISRVGHNITRLVLEKVPLLIPVFISSVLTYMAEHNEGTIGTLKSFSIIARVENAFVSYVSYIFKTVWPLNLSSFYPHPAVALPWWHTLGAAMVVVGLSFWAARVSKEYPYVFVGWFWYLGTLVPVIGLIQIGRQAMADRYTYIPLIGIFLIIAWGGADLFKRLNFRKTALAVSSAVVLSALTTLTFFQIGHWENAVTLFQHAVRVDNNNGLAHNNLGVAYVQRGKFDKAVFHYKEALRVYPYDLVTILNLGRALSNQGERDEAAHYYQKGLRIKPDSADAHNALAVLLTDKGNLDEALLHCNEALRINPQSPDAHYNLGNLLIKQGRMKEAGLHFAEAIKINPNYAKGYNSIGFIMARQGKLQKALVFFSKAVQIDPNYTQARKNLEKIKQTLSSNEP</sequence>
<reference evidence="5 6" key="1">
    <citation type="submission" date="2020-08" db="EMBL/GenBank/DDBJ databases">
        <title>Bridging the membrane lipid divide: bacteria of the FCB group superphylum have the potential to synthesize archaeal ether lipids.</title>
        <authorList>
            <person name="Villanueva L."/>
            <person name="Von Meijenfeldt F.A.B."/>
            <person name="Westbye A.B."/>
            <person name="Yadav S."/>
            <person name="Hopmans E.C."/>
            <person name="Dutilh B.E."/>
            <person name="Sinninghe Damste J.S."/>
        </authorList>
    </citation>
    <scope>NUCLEOTIDE SEQUENCE [LARGE SCALE GENOMIC DNA]</scope>
    <source>
        <strain evidence="5">NIOZ-UU17</strain>
    </source>
</reference>
<dbReference type="PANTHER" id="PTHR44227:SF3">
    <property type="entry name" value="PROTEIN O-MANNOSYL-TRANSFERASE TMTC4"/>
    <property type="match status" value="1"/>
</dbReference>
<evidence type="ECO:0000256" key="1">
    <source>
        <dbReference type="ARBA" id="ARBA00022737"/>
    </source>
</evidence>
<dbReference type="GO" id="GO:0030968">
    <property type="term" value="P:endoplasmic reticulum unfolded protein response"/>
    <property type="evidence" value="ECO:0007669"/>
    <property type="project" value="TreeGrafter"/>
</dbReference>
<evidence type="ECO:0000313" key="6">
    <source>
        <dbReference type="Proteomes" id="UP000605201"/>
    </source>
</evidence>
<feature type="transmembrane region" description="Helical" evidence="4">
    <location>
        <begin position="104"/>
        <end position="122"/>
    </location>
</feature>
<dbReference type="Pfam" id="PF13414">
    <property type="entry name" value="TPR_11"/>
    <property type="match status" value="1"/>
</dbReference>
<name>A0A8J6TW06_9BACT</name>
<protein>
    <submittedName>
        <fullName evidence="5">Tetratricopeptide repeat protein</fullName>
    </submittedName>
</protein>
<dbReference type="Pfam" id="PF13432">
    <property type="entry name" value="TPR_16"/>
    <property type="match status" value="1"/>
</dbReference>
<feature type="transmembrane region" description="Helical" evidence="4">
    <location>
        <begin position="247"/>
        <end position="263"/>
    </location>
</feature>
<keyword evidence="2 3" id="KW-0802">TPR repeat</keyword>
<dbReference type="PROSITE" id="PS50293">
    <property type="entry name" value="TPR_REGION"/>
    <property type="match status" value="3"/>
</dbReference>
<dbReference type="AlphaFoldDB" id="A0A8J6TW06"/>
<feature type="transmembrane region" description="Helical" evidence="4">
    <location>
        <begin position="314"/>
        <end position="333"/>
    </location>
</feature>
<feature type="repeat" description="TPR" evidence="3">
    <location>
        <begin position="577"/>
        <end position="610"/>
    </location>
</feature>